<dbReference type="GO" id="GO:0016114">
    <property type="term" value="P:terpenoid biosynthetic process"/>
    <property type="evidence" value="ECO:0007669"/>
    <property type="project" value="InterPro"/>
</dbReference>
<dbReference type="PANTHER" id="PTHR30454:SF0">
    <property type="entry name" value="4-HYDROXY-3-METHYLBUT-2-EN-1-YL DIPHOSPHATE SYNTHASE (FERREDOXIN), CHLOROPLASTIC"/>
    <property type="match status" value="1"/>
</dbReference>
<gene>
    <name evidence="7 11" type="primary">ispG</name>
    <name evidence="11" type="synonym">gcpE</name>
    <name evidence="11" type="ORF">FYJ85_06660</name>
</gene>
<keyword evidence="2 7" id="KW-0479">Metal-binding</keyword>
<evidence type="ECO:0000256" key="6">
    <source>
        <dbReference type="ARBA" id="ARBA00023229"/>
    </source>
</evidence>
<organism evidence="11 12">
    <name type="scientific">Victivallis lenta</name>
    <dbReference type="NCBI Taxonomy" id="2606640"/>
    <lineage>
        <taxon>Bacteria</taxon>
        <taxon>Pseudomonadati</taxon>
        <taxon>Lentisphaerota</taxon>
        <taxon>Lentisphaeria</taxon>
        <taxon>Victivallales</taxon>
        <taxon>Victivallaceae</taxon>
        <taxon>Victivallis</taxon>
    </lineage>
</organism>
<accession>A0A844G187</accession>
<evidence type="ECO:0000256" key="5">
    <source>
        <dbReference type="ARBA" id="ARBA00023014"/>
    </source>
</evidence>
<proteinExistence type="inferred from homology"/>
<evidence type="ECO:0000313" key="12">
    <source>
        <dbReference type="Proteomes" id="UP000435649"/>
    </source>
</evidence>
<dbReference type="GO" id="GO:0051539">
    <property type="term" value="F:4 iron, 4 sulfur cluster binding"/>
    <property type="evidence" value="ECO:0007669"/>
    <property type="project" value="UniProtKB-UniRule"/>
</dbReference>
<keyword evidence="5 7" id="KW-0411">Iron-sulfur</keyword>
<dbReference type="Gene3D" id="3.20.20.20">
    <property type="entry name" value="Dihydropteroate synthase-like"/>
    <property type="match status" value="1"/>
</dbReference>
<evidence type="ECO:0000256" key="3">
    <source>
        <dbReference type="ARBA" id="ARBA00023002"/>
    </source>
</evidence>
<evidence type="ECO:0000256" key="4">
    <source>
        <dbReference type="ARBA" id="ARBA00023004"/>
    </source>
</evidence>
<protein>
    <recommendedName>
        <fullName evidence="7">4-hydroxy-3-methylbut-2-en-1-yl diphosphate synthase (flavodoxin)</fullName>
        <ecNumber evidence="7">1.17.7.3</ecNumber>
    </recommendedName>
    <alternativeName>
        <fullName evidence="7">1-hydroxy-2-methyl-2-(E)-butenyl 4-diphosphate synthase</fullName>
    </alternativeName>
</protein>
<keyword evidence="4 7" id="KW-0408">Iron</keyword>
<keyword evidence="3 7" id="KW-0560">Oxidoreductase</keyword>
<comment type="pathway">
    <text evidence="7">Isoprenoid biosynthesis; isopentenyl diphosphate biosynthesis via DXP pathway; isopentenyl diphosphate from 1-deoxy-D-xylulose 5-phosphate: step 5/6.</text>
</comment>
<evidence type="ECO:0000256" key="7">
    <source>
        <dbReference type="HAMAP-Rule" id="MF_00159"/>
    </source>
</evidence>
<dbReference type="UniPathway" id="UPA00056">
    <property type="reaction ID" value="UER00096"/>
</dbReference>
<dbReference type="EMBL" id="VUNS01000005">
    <property type="protein sequence ID" value="MST96724.1"/>
    <property type="molecule type" value="Genomic_DNA"/>
</dbReference>
<comment type="similarity">
    <text evidence="7">Belongs to the IspG family.</text>
</comment>
<dbReference type="Pfam" id="PF04551">
    <property type="entry name" value="GcpE"/>
    <property type="match status" value="1"/>
</dbReference>
<dbReference type="GO" id="GO:0019288">
    <property type="term" value="P:isopentenyl diphosphate biosynthetic process, methylerythritol 4-phosphate pathway"/>
    <property type="evidence" value="ECO:0007669"/>
    <property type="project" value="UniProtKB-UniRule"/>
</dbReference>
<dbReference type="GO" id="GO:0046429">
    <property type="term" value="F:4-hydroxy-3-methylbut-2-en-1-yl diphosphate synthase activity (ferredoxin)"/>
    <property type="evidence" value="ECO:0007669"/>
    <property type="project" value="UniProtKB-UniRule"/>
</dbReference>
<dbReference type="SUPFAM" id="SSF56014">
    <property type="entry name" value="Nitrite and sulphite reductase 4Fe-4S domain-like"/>
    <property type="match status" value="1"/>
</dbReference>
<comment type="caution">
    <text evidence="11">The sequence shown here is derived from an EMBL/GenBank/DDBJ whole genome shotgun (WGS) entry which is preliminary data.</text>
</comment>
<comment type="catalytic activity">
    <reaction evidence="7">
        <text>(2E)-4-hydroxy-3-methylbut-2-enyl diphosphate + oxidized [flavodoxin] + H2O + 2 H(+) = 2-C-methyl-D-erythritol 2,4-cyclic diphosphate + reduced [flavodoxin]</text>
        <dbReference type="Rhea" id="RHEA:43604"/>
        <dbReference type="Rhea" id="RHEA-COMP:10622"/>
        <dbReference type="Rhea" id="RHEA-COMP:10623"/>
        <dbReference type="ChEBI" id="CHEBI:15377"/>
        <dbReference type="ChEBI" id="CHEBI:15378"/>
        <dbReference type="ChEBI" id="CHEBI:57618"/>
        <dbReference type="ChEBI" id="CHEBI:58210"/>
        <dbReference type="ChEBI" id="CHEBI:58483"/>
        <dbReference type="ChEBI" id="CHEBI:128753"/>
        <dbReference type="EC" id="1.17.7.3"/>
    </reaction>
</comment>
<sequence length="398" mass="42498">MPIRRSRRQPPRKTRQGQKRRRPMAASRRNSRLIRVGAVAVGGDSPVSIQSMTNTDTRDAAATLNQIRALHRLGCQIIRVAVPDPAAAAAIRAIRAESPIPVVADIHFDYRLALAAMENGADAIRLNPGNLNDEGGLEQVAALAVERGIPIRVGANSGSVRTALVRRYQSRGMSRDEAVAEALVDSALEQCRLLESFGVTQIKAALKSSSVPVTVAAYRKFAARTDYPLHIGVTEAGTPARGVIKSAVGIGTLLMEGIGDTLRVSLTGDPAEEVIAGRRILEACGLRDAMPEIISCPTCGRTEIDLIGLAEKVEELVADIKESGHDIKLRKVAVMGCAVNGPGEARDADLGVAGSRNGKLVIFKFGKVVGAFDPDAGFEYFKLEILKNSTRTGEDRNV</sequence>
<dbReference type="EC" id="1.17.7.3" evidence="7"/>
<evidence type="ECO:0000256" key="1">
    <source>
        <dbReference type="ARBA" id="ARBA00022485"/>
    </source>
</evidence>
<evidence type="ECO:0000256" key="2">
    <source>
        <dbReference type="ARBA" id="ARBA00022723"/>
    </source>
</evidence>
<feature type="binding site" evidence="7">
    <location>
        <position position="337"/>
    </location>
    <ligand>
        <name>[4Fe-4S] cluster</name>
        <dbReference type="ChEBI" id="CHEBI:49883"/>
    </ligand>
</feature>
<comment type="cofactor">
    <cofactor evidence="7">
        <name>[4Fe-4S] cluster</name>
        <dbReference type="ChEBI" id="CHEBI:49883"/>
    </cofactor>
    <text evidence="7">Binds 1 [4Fe-4S] cluster.</text>
</comment>
<feature type="binding site" evidence="7">
    <location>
        <position position="296"/>
    </location>
    <ligand>
        <name>[4Fe-4S] cluster</name>
        <dbReference type="ChEBI" id="CHEBI:49883"/>
    </ligand>
</feature>
<evidence type="ECO:0000259" key="10">
    <source>
        <dbReference type="Pfam" id="PF26540"/>
    </source>
</evidence>
<reference evidence="11 12" key="1">
    <citation type="submission" date="2019-08" db="EMBL/GenBank/DDBJ databases">
        <title>In-depth cultivation of the pig gut microbiome towards novel bacterial diversity and tailored functional studies.</title>
        <authorList>
            <person name="Wylensek D."/>
            <person name="Hitch T.C.A."/>
            <person name="Clavel T."/>
        </authorList>
    </citation>
    <scope>NUCLEOTIDE SEQUENCE [LARGE SCALE GENOMIC DNA]</scope>
    <source>
        <strain evidence="11 12">BBE-744-WT-12</strain>
    </source>
</reference>
<dbReference type="Gene3D" id="3.30.413.10">
    <property type="entry name" value="Sulfite Reductase Hemoprotein, domain 1"/>
    <property type="match status" value="1"/>
</dbReference>
<dbReference type="PANTHER" id="PTHR30454">
    <property type="entry name" value="4-HYDROXY-3-METHYLBUT-2-EN-1-YL DIPHOSPHATE SYNTHASE"/>
    <property type="match status" value="1"/>
</dbReference>
<dbReference type="GO" id="GO:0141197">
    <property type="term" value="F:4-hydroxy-3-methylbut-2-enyl-diphosphate synthase activity (flavodoxin)"/>
    <property type="evidence" value="ECO:0007669"/>
    <property type="project" value="UniProtKB-EC"/>
</dbReference>
<comment type="function">
    <text evidence="7">Converts 2C-methyl-D-erythritol 2,4-cyclodiphosphate (ME-2,4cPP) into 1-hydroxy-2-methyl-2-(E)-butenyl 4-diphosphate.</text>
</comment>
<dbReference type="InterPro" id="IPR058578">
    <property type="entry name" value="IspG_TIM"/>
</dbReference>
<dbReference type="InterPro" id="IPR058579">
    <property type="entry name" value="IspG_C"/>
</dbReference>
<dbReference type="NCBIfam" id="TIGR00612">
    <property type="entry name" value="ispG_gcpE"/>
    <property type="match status" value="1"/>
</dbReference>
<dbReference type="InterPro" id="IPR011005">
    <property type="entry name" value="Dihydropteroate_synth-like_sf"/>
</dbReference>
<evidence type="ECO:0000313" key="11">
    <source>
        <dbReference type="EMBL" id="MST96724.1"/>
    </source>
</evidence>
<dbReference type="SUPFAM" id="SSF51717">
    <property type="entry name" value="Dihydropteroate synthetase-like"/>
    <property type="match status" value="1"/>
</dbReference>
<dbReference type="GO" id="GO:0005506">
    <property type="term" value="F:iron ion binding"/>
    <property type="evidence" value="ECO:0007669"/>
    <property type="project" value="InterPro"/>
</dbReference>
<dbReference type="InterPro" id="IPR016425">
    <property type="entry name" value="IspG_bac"/>
</dbReference>
<dbReference type="FunFam" id="3.20.20.20:FF:000001">
    <property type="entry name" value="4-hydroxy-3-methylbut-2-en-1-yl diphosphate synthase (flavodoxin)"/>
    <property type="match status" value="1"/>
</dbReference>
<feature type="binding site" evidence="7">
    <location>
        <position position="344"/>
    </location>
    <ligand>
        <name>[4Fe-4S] cluster</name>
        <dbReference type="ChEBI" id="CHEBI:49883"/>
    </ligand>
</feature>
<dbReference type="InterPro" id="IPR004588">
    <property type="entry name" value="IspG_bac-typ"/>
</dbReference>
<feature type="binding site" evidence="7">
    <location>
        <position position="299"/>
    </location>
    <ligand>
        <name>[4Fe-4S] cluster</name>
        <dbReference type="ChEBI" id="CHEBI:49883"/>
    </ligand>
</feature>
<feature type="region of interest" description="Disordered" evidence="8">
    <location>
        <begin position="1"/>
        <end position="29"/>
    </location>
</feature>
<dbReference type="HAMAP" id="MF_00159">
    <property type="entry name" value="IspG"/>
    <property type="match status" value="1"/>
</dbReference>
<feature type="domain" description="IspG C-terminal" evidence="10">
    <location>
        <begin position="292"/>
        <end position="382"/>
    </location>
</feature>
<evidence type="ECO:0000259" key="9">
    <source>
        <dbReference type="Pfam" id="PF04551"/>
    </source>
</evidence>
<feature type="compositionally biased region" description="Basic residues" evidence="8">
    <location>
        <begin position="1"/>
        <end position="23"/>
    </location>
</feature>
<keyword evidence="6 7" id="KW-0414">Isoprene biosynthesis</keyword>
<evidence type="ECO:0000256" key="8">
    <source>
        <dbReference type="SAM" id="MobiDB-lite"/>
    </source>
</evidence>
<name>A0A844G187_9BACT</name>
<feature type="domain" description="IspG TIM-barrel" evidence="9">
    <location>
        <begin position="32"/>
        <end position="277"/>
    </location>
</feature>
<dbReference type="Pfam" id="PF26540">
    <property type="entry name" value="GcpE_C"/>
    <property type="match status" value="1"/>
</dbReference>
<dbReference type="NCBIfam" id="NF001540">
    <property type="entry name" value="PRK00366.1"/>
    <property type="match status" value="1"/>
</dbReference>
<dbReference type="PIRSF" id="PIRSF004640">
    <property type="entry name" value="IspG"/>
    <property type="match status" value="1"/>
</dbReference>
<keyword evidence="12" id="KW-1185">Reference proteome</keyword>
<dbReference type="InterPro" id="IPR045854">
    <property type="entry name" value="NO2/SO3_Rdtase_4Fe4S_sf"/>
</dbReference>
<dbReference type="AlphaFoldDB" id="A0A844G187"/>
<keyword evidence="1 7" id="KW-0004">4Fe-4S</keyword>
<dbReference type="Proteomes" id="UP000435649">
    <property type="component" value="Unassembled WGS sequence"/>
</dbReference>